<name>A0A6I6MUQ9_9CAUL</name>
<protein>
    <recommendedName>
        <fullName evidence="3">CsbD-like domain-containing protein</fullName>
    </recommendedName>
</protein>
<evidence type="ECO:0000313" key="2">
    <source>
        <dbReference type="Proteomes" id="UP000431269"/>
    </source>
</evidence>
<keyword evidence="2" id="KW-1185">Reference proteome</keyword>
<evidence type="ECO:0000313" key="1">
    <source>
        <dbReference type="EMBL" id="QGZ97118.1"/>
    </source>
</evidence>
<dbReference type="KEGG" id="tsv:DSM104635_03984"/>
<dbReference type="AlphaFoldDB" id="A0A6I6MUQ9"/>
<organism evidence="1 2">
    <name type="scientific">Terricaulis silvestris</name>
    <dbReference type="NCBI Taxonomy" id="2686094"/>
    <lineage>
        <taxon>Bacteria</taxon>
        <taxon>Pseudomonadati</taxon>
        <taxon>Pseudomonadota</taxon>
        <taxon>Alphaproteobacteria</taxon>
        <taxon>Caulobacterales</taxon>
        <taxon>Caulobacteraceae</taxon>
        <taxon>Terricaulis</taxon>
    </lineage>
</organism>
<dbReference type="SUPFAM" id="SSF69047">
    <property type="entry name" value="Hypothetical protein YjbJ"/>
    <property type="match status" value="1"/>
</dbReference>
<dbReference type="InterPro" id="IPR036629">
    <property type="entry name" value="YjbJ_sf"/>
</dbReference>
<accession>A0A6I6MUQ9</accession>
<evidence type="ECO:0008006" key="3">
    <source>
        <dbReference type="Google" id="ProtNLM"/>
    </source>
</evidence>
<gene>
    <name evidence="1" type="ORF">DSM104635_03984</name>
</gene>
<dbReference type="EMBL" id="CP047045">
    <property type="protein sequence ID" value="QGZ97118.1"/>
    <property type="molecule type" value="Genomic_DNA"/>
</dbReference>
<dbReference type="RefSeq" id="WP_228445775.1">
    <property type="nucleotide sequence ID" value="NZ_CP047045.1"/>
</dbReference>
<reference evidence="2" key="1">
    <citation type="submission" date="2019-12" db="EMBL/GenBank/DDBJ databases">
        <title>Complete genome of Terracaulis silvestris 0127_4.</title>
        <authorList>
            <person name="Vieira S."/>
            <person name="Riedel T."/>
            <person name="Sproer C."/>
            <person name="Pascual J."/>
            <person name="Boedeker C."/>
            <person name="Overmann J."/>
        </authorList>
    </citation>
    <scope>NUCLEOTIDE SEQUENCE [LARGE SCALE GENOMIC DNA]</scope>
    <source>
        <strain evidence="2">0127_4</strain>
    </source>
</reference>
<dbReference type="Proteomes" id="UP000431269">
    <property type="component" value="Chromosome"/>
</dbReference>
<dbReference type="Gene3D" id="1.10.1470.10">
    <property type="entry name" value="YjbJ"/>
    <property type="match status" value="1"/>
</dbReference>
<proteinExistence type="predicted"/>
<sequence>MNWESIKADWERYSSHMQDRWGRLTDEDLSLAQTGRNALVGCVQSRYGIERDLAERHVDHWITSLG</sequence>